<evidence type="ECO:0000313" key="3">
    <source>
        <dbReference type="EMBL" id="GAA4245026.1"/>
    </source>
</evidence>
<dbReference type="SMART" id="SM00881">
    <property type="entry name" value="CoA_binding"/>
    <property type="match status" value="1"/>
</dbReference>
<feature type="domain" description="CoA-binding" evidence="2">
    <location>
        <begin position="8"/>
        <end position="100"/>
    </location>
</feature>
<feature type="region of interest" description="Disordered" evidence="1">
    <location>
        <begin position="157"/>
        <end position="180"/>
    </location>
</feature>
<keyword evidence="4" id="KW-1185">Reference proteome</keyword>
<dbReference type="Gene3D" id="3.40.50.720">
    <property type="entry name" value="NAD(P)-binding Rossmann-like Domain"/>
    <property type="match status" value="1"/>
</dbReference>
<sequence>MRTARQILADARTVAVVGASRDPLEPAHWVPGMLQEQSWRIIPVNPHAVALFGEHVYARLADIPCHVDVVDVFRPAAEAAEIVREAAAIGAGAVWLQPGIVSTEARRLAQEAGLDYVEDTCIGTERALSQMVVGGDTPPSPVYRGVVPCIEPEPGPVVPAHSAPYGSGRRDRRACRHRRDRVRRVRASSAVAAGVAAEWAAG</sequence>
<reference evidence="4" key="1">
    <citation type="journal article" date="2019" name="Int. J. Syst. Evol. Microbiol.">
        <title>The Global Catalogue of Microorganisms (GCM) 10K type strain sequencing project: providing services to taxonomists for standard genome sequencing and annotation.</title>
        <authorList>
            <consortium name="The Broad Institute Genomics Platform"/>
            <consortium name="The Broad Institute Genome Sequencing Center for Infectious Disease"/>
            <person name="Wu L."/>
            <person name="Ma J."/>
        </authorList>
    </citation>
    <scope>NUCLEOTIDE SEQUENCE [LARGE SCALE GENOMIC DNA]</scope>
    <source>
        <strain evidence="4">JCM 17441</strain>
    </source>
</reference>
<name>A0ABP8CYQ0_9ACTN</name>
<dbReference type="InterPro" id="IPR036291">
    <property type="entry name" value="NAD(P)-bd_dom_sf"/>
</dbReference>
<evidence type="ECO:0000313" key="4">
    <source>
        <dbReference type="Proteomes" id="UP001500620"/>
    </source>
</evidence>
<organism evidence="3 4">
    <name type="scientific">Dactylosporangium darangshiense</name>
    <dbReference type="NCBI Taxonomy" id="579108"/>
    <lineage>
        <taxon>Bacteria</taxon>
        <taxon>Bacillati</taxon>
        <taxon>Actinomycetota</taxon>
        <taxon>Actinomycetes</taxon>
        <taxon>Micromonosporales</taxon>
        <taxon>Micromonosporaceae</taxon>
        <taxon>Dactylosporangium</taxon>
    </lineage>
</organism>
<gene>
    <name evidence="3" type="ORF">GCM10022255_010580</name>
</gene>
<comment type="caution">
    <text evidence="3">The sequence shown here is derived from an EMBL/GenBank/DDBJ whole genome shotgun (WGS) entry which is preliminary data.</text>
</comment>
<dbReference type="PANTHER" id="PTHR33303:SF2">
    <property type="entry name" value="COA-BINDING DOMAIN-CONTAINING PROTEIN"/>
    <property type="match status" value="1"/>
</dbReference>
<dbReference type="EMBL" id="BAABAT010000002">
    <property type="protein sequence ID" value="GAA4245026.1"/>
    <property type="molecule type" value="Genomic_DNA"/>
</dbReference>
<dbReference type="SUPFAM" id="SSF51735">
    <property type="entry name" value="NAD(P)-binding Rossmann-fold domains"/>
    <property type="match status" value="1"/>
</dbReference>
<protein>
    <recommendedName>
        <fullName evidence="2">CoA-binding domain-containing protein</fullName>
    </recommendedName>
</protein>
<dbReference type="Proteomes" id="UP001500620">
    <property type="component" value="Unassembled WGS sequence"/>
</dbReference>
<dbReference type="Pfam" id="PF13380">
    <property type="entry name" value="CoA_binding_2"/>
    <property type="match status" value="1"/>
</dbReference>
<accession>A0ABP8CYQ0</accession>
<proteinExistence type="predicted"/>
<feature type="compositionally biased region" description="Basic residues" evidence="1">
    <location>
        <begin position="170"/>
        <end position="180"/>
    </location>
</feature>
<dbReference type="PANTHER" id="PTHR33303">
    <property type="entry name" value="CYTOPLASMIC PROTEIN-RELATED"/>
    <property type="match status" value="1"/>
</dbReference>
<evidence type="ECO:0000259" key="2">
    <source>
        <dbReference type="SMART" id="SM00881"/>
    </source>
</evidence>
<dbReference type="InterPro" id="IPR003781">
    <property type="entry name" value="CoA-bd"/>
</dbReference>
<evidence type="ECO:0000256" key="1">
    <source>
        <dbReference type="SAM" id="MobiDB-lite"/>
    </source>
</evidence>